<sequence>MMDEIDLLLCLDVEKCAALYRRQKIASLKNKSQESVLPEPTITMDKPRARRRDYENEDMAEKDSFLMPPPRKKARLTCDPVKSNGDIHLPSKADGEKQEEPCSPGNTIDDQPMESPTLLQQSSPTDQTFLISIYDSGFMRFGGFTSPLKSFSDFQIYEDPFDYDIYGSQPDPRWYPDAGEDKENMSEGALEDEEADTEMEDAAEIEEVPHSTRGSRMVLRERTTIQEHLLAIQDMEIDEEPVLPEPVLPVVHIAIDALTHLAEQQAHHVGSLA</sequence>
<name>A0A443I1F2_BYSSP</name>
<accession>A0A443I1F2</accession>
<keyword evidence="3" id="KW-1185">Reference proteome</keyword>
<dbReference type="RefSeq" id="XP_028487535.1">
    <property type="nucleotide sequence ID" value="XM_028632602.1"/>
</dbReference>
<evidence type="ECO:0000313" key="3">
    <source>
        <dbReference type="Proteomes" id="UP000283841"/>
    </source>
</evidence>
<dbReference type="EMBL" id="RCNU01000002">
    <property type="protein sequence ID" value="RWQ97890.1"/>
    <property type="molecule type" value="Genomic_DNA"/>
</dbReference>
<dbReference type="AlphaFoldDB" id="A0A443I1F2"/>
<dbReference type="OrthoDB" id="10392566at2759"/>
<protein>
    <submittedName>
        <fullName evidence="2">Uncharacterized protein</fullName>
    </submittedName>
</protein>
<reference evidence="2 3" key="1">
    <citation type="journal article" date="2018" name="Front. Microbiol.">
        <title>Genomic and genetic insights into a cosmopolitan fungus, Paecilomyces variotii (Eurotiales).</title>
        <authorList>
            <person name="Urquhart A.S."/>
            <person name="Mondo S.J."/>
            <person name="Makela M.R."/>
            <person name="Hane J.K."/>
            <person name="Wiebenga A."/>
            <person name="He G."/>
            <person name="Mihaltcheva S."/>
            <person name="Pangilinan J."/>
            <person name="Lipzen A."/>
            <person name="Barry K."/>
            <person name="de Vries R.P."/>
            <person name="Grigoriev I.V."/>
            <person name="Idnurm A."/>
        </authorList>
    </citation>
    <scope>NUCLEOTIDE SEQUENCE [LARGE SCALE GENOMIC DNA]</scope>
    <source>
        <strain evidence="2 3">CBS 101075</strain>
    </source>
</reference>
<gene>
    <name evidence="2" type="ORF">C8Q69DRAFT_504546</name>
</gene>
<organism evidence="2 3">
    <name type="scientific">Byssochlamys spectabilis</name>
    <name type="common">Paecilomyces variotii</name>
    <dbReference type="NCBI Taxonomy" id="264951"/>
    <lineage>
        <taxon>Eukaryota</taxon>
        <taxon>Fungi</taxon>
        <taxon>Dikarya</taxon>
        <taxon>Ascomycota</taxon>
        <taxon>Pezizomycotina</taxon>
        <taxon>Eurotiomycetes</taxon>
        <taxon>Eurotiomycetidae</taxon>
        <taxon>Eurotiales</taxon>
        <taxon>Thermoascaceae</taxon>
        <taxon>Paecilomyces</taxon>
    </lineage>
</organism>
<dbReference type="VEuPathDB" id="FungiDB:C8Q69DRAFT_504546"/>
<feature type="region of interest" description="Disordered" evidence="1">
    <location>
        <begin position="168"/>
        <end position="187"/>
    </location>
</feature>
<evidence type="ECO:0000313" key="2">
    <source>
        <dbReference type="EMBL" id="RWQ97890.1"/>
    </source>
</evidence>
<feature type="region of interest" description="Disordered" evidence="1">
    <location>
        <begin position="29"/>
        <end position="123"/>
    </location>
</feature>
<dbReference type="GeneID" id="39601879"/>
<dbReference type="Proteomes" id="UP000283841">
    <property type="component" value="Unassembled WGS sequence"/>
</dbReference>
<evidence type="ECO:0000256" key="1">
    <source>
        <dbReference type="SAM" id="MobiDB-lite"/>
    </source>
</evidence>
<proteinExistence type="predicted"/>
<comment type="caution">
    <text evidence="2">The sequence shown here is derived from an EMBL/GenBank/DDBJ whole genome shotgun (WGS) entry which is preliminary data.</text>
</comment>
<feature type="compositionally biased region" description="Basic and acidic residues" evidence="1">
    <location>
        <begin position="89"/>
        <end position="100"/>
    </location>
</feature>